<dbReference type="AlphaFoldDB" id="D5BZQ1"/>
<dbReference type="PANTHER" id="PTHR14859:SF15">
    <property type="entry name" value="ENDONUCLEASE_EXONUCLEASE_PHOSPHATASE DOMAIN-CONTAINING PROTEIN"/>
    <property type="match status" value="1"/>
</dbReference>
<accession>D5BZQ1</accession>
<dbReference type="EMBL" id="CP001798">
    <property type="protein sequence ID" value="ADE14346.1"/>
    <property type="molecule type" value="Genomic_DNA"/>
</dbReference>
<dbReference type="SUPFAM" id="SSF56219">
    <property type="entry name" value="DNase I-like"/>
    <property type="match status" value="1"/>
</dbReference>
<sequence>MRLVTYNISSCRGTDRCFNPARTASVLRSLKADVLALQEVEHRSVNGQDLLDYLAYQTGLVAIPGPIFLRRSLHYGNALLTRAKVLQIRRHDLSVLRREPRGAIDVDLKWRGQKIRVVVTHLGLRSRERRFQIQQLLNLGLTPDGGRTVLMGDFNEWWPWSQTLRWLRREFGRCLSPFSFPACYPIFALDRIWLHGHRRLLTLGVEASSLARVASDHLPLKAVVEW</sequence>
<dbReference type="RefSeq" id="WP_013032237.1">
    <property type="nucleotide sequence ID" value="NC_013960.1"/>
</dbReference>
<dbReference type="Gene3D" id="3.60.10.10">
    <property type="entry name" value="Endonuclease/exonuclease/phosphatase"/>
    <property type="match status" value="1"/>
</dbReference>
<evidence type="ECO:0000313" key="3">
    <source>
        <dbReference type="Proteomes" id="UP000001844"/>
    </source>
</evidence>
<dbReference type="KEGG" id="nhl:Nhal_1184"/>
<keyword evidence="2" id="KW-0378">Hydrolase</keyword>
<dbReference type="Pfam" id="PF03372">
    <property type="entry name" value="Exo_endo_phos"/>
    <property type="match status" value="1"/>
</dbReference>
<dbReference type="InterPro" id="IPR005135">
    <property type="entry name" value="Endo/exonuclease/phosphatase"/>
</dbReference>
<name>D5BZQ1_NITHN</name>
<dbReference type="HOGENOM" id="CLU_060500_3_0_6"/>
<dbReference type="GO" id="GO:0006506">
    <property type="term" value="P:GPI anchor biosynthetic process"/>
    <property type="evidence" value="ECO:0007669"/>
    <property type="project" value="TreeGrafter"/>
</dbReference>
<dbReference type="InterPro" id="IPR051916">
    <property type="entry name" value="GPI-anchor_lipid_remodeler"/>
</dbReference>
<dbReference type="GO" id="GO:0004519">
    <property type="term" value="F:endonuclease activity"/>
    <property type="evidence" value="ECO:0007669"/>
    <property type="project" value="UniProtKB-KW"/>
</dbReference>
<dbReference type="OrthoDB" id="5293344at2"/>
<proteinExistence type="predicted"/>
<dbReference type="eggNOG" id="COG3568">
    <property type="taxonomic scope" value="Bacteria"/>
</dbReference>
<gene>
    <name evidence="2" type="ordered locus">Nhal_1184</name>
</gene>
<evidence type="ECO:0000259" key="1">
    <source>
        <dbReference type="Pfam" id="PF03372"/>
    </source>
</evidence>
<evidence type="ECO:0000313" key="2">
    <source>
        <dbReference type="EMBL" id="ADE14346.1"/>
    </source>
</evidence>
<dbReference type="PANTHER" id="PTHR14859">
    <property type="entry name" value="CALCOFLUOR WHITE HYPERSENSITIVE PROTEIN PRECURSOR"/>
    <property type="match status" value="1"/>
</dbReference>
<feature type="domain" description="Endonuclease/exonuclease/phosphatase" evidence="1">
    <location>
        <begin position="4"/>
        <end position="217"/>
    </location>
</feature>
<reference evidence="3" key="1">
    <citation type="submission" date="2010-04" db="EMBL/GenBank/DDBJ databases">
        <title>Complete genome sequence of Nitrosococcus halophilus Nc4, a salt-adapted, aerobic obligate ammonia-oxidizing sulfur purple bacterium.</title>
        <authorList>
            <consortium name="US DOE Joint Genome Institute"/>
            <person name="Campbell M.A."/>
            <person name="Malfatti S.A."/>
            <person name="Chain P.S.G."/>
            <person name="Heidelberg J.F."/>
            <person name="Ward B.B."/>
            <person name="Klotz M.G."/>
        </authorList>
    </citation>
    <scope>NUCLEOTIDE SEQUENCE [LARGE SCALE GENOMIC DNA]</scope>
    <source>
        <strain evidence="3">Nc4</strain>
    </source>
</reference>
<keyword evidence="2" id="KW-0540">Nuclease</keyword>
<dbReference type="InterPro" id="IPR036691">
    <property type="entry name" value="Endo/exonu/phosph_ase_sf"/>
</dbReference>
<protein>
    <submittedName>
        <fullName evidence="2">Endonuclease/exonuclease/phosphatase</fullName>
    </submittedName>
</protein>
<keyword evidence="2" id="KW-0255">Endonuclease</keyword>
<keyword evidence="3" id="KW-1185">Reference proteome</keyword>
<dbReference type="Proteomes" id="UP000001844">
    <property type="component" value="Chromosome"/>
</dbReference>
<organism evidence="2 3">
    <name type="scientific">Nitrosococcus halophilus (strain Nc4)</name>
    <dbReference type="NCBI Taxonomy" id="472759"/>
    <lineage>
        <taxon>Bacteria</taxon>
        <taxon>Pseudomonadati</taxon>
        <taxon>Pseudomonadota</taxon>
        <taxon>Gammaproteobacteria</taxon>
        <taxon>Chromatiales</taxon>
        <taxon>Chromatiaceae</taxon>
        <taxon>Nitrosococcus</taxon>
    </lineage>
</organism>
<dbReference type="STRING" id="472759.Nhal_1184"/>
<dbReference type="GO" id="GO:0016020">
    <property type="term" value="C:membrane"/>
    <property type="evidence" value="ECO:0007669"/>
    <property type="project" value="GOC"/>
</dbReference>